<evidence type="ECO:0000313" key="2">
    <source>
        <dbReference type="EMBL" id="EKJ90379.1"/>
    </source>
</evidence>
<keyword evidence="1" id="KW-0732">Signal</keyword>
<feature type="chain" id="PRO_5003886332" evidence="1">
    <location>
        <begin position="20"/>
        <end position="174"/>
    </location>
</feature>
<feature type="signal peptide" evidence="1">
    <location>
        <begin position="1"/>
        <end position="19"/>
    </location>
</feature>
<protein>
    <submittedName>
        <fullName evidence="2">Uncharacterized protein</fullName>
    </submittedName>
</protein>
<name>K5CBI4_9BACE</name>
<dbReference type="HOGENOM" id="CLU_1537008_0_0_10"/>
<evidence type="ECO:0000313" key="3">
    <source>
        <dbReference type="Proteomes" id="UP000007995"/>
    </source>
</evidence>
<dbReference type="OrthoDB" id="795392at2"/>
<accession>K5CBI4</accession>
<reference evidence="2 3" key="1">
    <citation type="submission" date="2012-02" db="EMBL/GenBank/DDBJ databases">
        <title>The Genome Sequence of Bacteroides finegoldii CL09T03C10.</title>
        <authorList>
            <consortium name="The Broad Institute Genome Sequencing Platform"/>
            <person name="Earl A."/>
            <person name="Ward D."/>
            <person name="Feldgarden M."/>
            <person name="Gevers D."/>
            <person name="Zitomersky N.L."/>
            <person name="Coyne M.J."/>
            <person name="Comstock L.E."/>
            <person name="Young S.K."/>
            <person name="Zeng Q."/>
            <person name="Gargeya S."/>
            <person name="Fitzgerald M."/>
            <person name="Haas B."/>
            <person name="Abouelleil A."/>
            <person name="Alvarado L."/>
            <person name="Arachchi H.M."/>
            <person name="Berlin A."/>
            <person name="Chapman S.B."/>
            <person name="Gearin G."/>
            <person name="Goldberg J."/>
            <person name="Griggs A."/>
            <person name="Gujja S."/>
            <person name="Hansen M."/>
            <person name="Heiman D."/>
            <person name="Howarth C."/>
            <person name="Larimer J."/>
            <person name="Lui A."/>
            <person name="MacDonald P.J.P."/>
            <person name="McCowen C."/>
            <person name="Montmayeur A."/>
            <person name="Murphy C."/>
            <person name="Neiman D."/>
            <person name="Pearson M."/>
            <person name="Priest M."/>
            <person name="Roberts A."/>
            <person name="Saif S."/>
            <person name="Shea T."/>
            <person name="Sisk P."/>
            <person name="Stolte C."/>
            <person name="Sykes S."/>
            <person name="Wortman J."/>
            <person name="Nusbaum C."/>
            <person name="Birren B."/>
        </authorList>
    </citation>
    <scope>NUCLEOTIDE SEQUENCE [LARGE SCALE GENOMIC DNA]</scope>
    <source>
        <strain evidence="2 3">CL09T03C10</strain>
    </source>
</reference>
<evidence type="ECO:0000256" key="1">
    <source>
        <dbReference type="SAM" id="SignalP"/>
    </source>
</evidence>
<proteinExistence type="predicted"/>
<dbReference type="AlphaFoldDB" id="K5CBI4"/>
<organism evidence="2 3">
    <name type="scientific">Bacteroides finegoldii CL09T03C10</name>
    <dbReference type="NCBI Taxonomy" id="997888"/>
    <lineage>
        <taxon>Bacteria</taxon>
        <taxon>Pseudomonadati</taxon>
        <taxon>Bacteroidota</taxon>
        <taxon>Bacteroidia</taxon>
        <taxon>Bacteroidales</taxon>
        <taxon>Bacteroidaceae</taxon>
        <taxon>Bacteroides</taxon>
    </lineage>
</organism>
<gene>
    <name evidence="2" type="ORF">HMPREF1057_02414</name>
</gene>
<dbReference type="RefSeq" id="WP_007763410.1">
    <property type="nucleotide sequence ID" value="NZ_AKBZ01000007.1"/>
</dbReference>
<comment type="caution">
    <text evidence="2">The sequence shown here is derived from an EMBL/GenBank/DDBJ whole genome shotgun (WGS) entry which is preliminary data.</text>
</comment>
<dbReference type="Proteomes" id="UP000007995">
    <property type="component" value="Unassembled WGS sequence"/>
</dbReference>
<dbReference type="EMBL" id="AGXW01000009">
    <property type="protein sequence ID" value="EKJ90379.1"/>
    <property type="molecule type" value="Genomic_DNA"/>
</dbReference>
<sequence length="174" mass="19658">MRFVILLLLLVCFDISAHGDNSNKDIISIEMKKDTLCVITTDLFLYYPFGEHTSMSGFSKNLDMPIVETFDSIGVAVLVKDGIRIKAFYDPCGDSHKVEIVFAQIDKKVKFERNVNIGMEKEAVFESLNIPIASDIFQKINVLSLISGLNGVIMNFMFKNNSLKSVRIITDYIF</sequence>